<dbReference type="PANTHER" id="PTHR12838:SF0">
    <property type="entry name" value="U3 SMALL NUCLEOLAR RNA-ASSOCIATED PROTEIN 11-RELATED"/>
    <property type="match status" value="1"/>
</dbReference>
<dbReference type="AlphaFoldDB" id="A0A1E4SWU4"/>
<gene>
    <name evidence="9" type="ORF">CANARDRAFT_29443</name>
</gene>
<evidence type="ECO:0000256" key="3">
    <source>
        <dbReference type="ARBA" id="ARBA00008105"/>
    </source>
</evidence>
<dbReference type="GO" id="GO:0032040">
    <property type="term" value="C:small-subunit processome"/>
    <property type="evidence" value="ECO:0007669"/>
    <property type="project" value="UniProtKB-UniRule"/>
</dbReference>
<dbReference type="Proteomes" id="UP000094801">
    <property type="component" value="Unassembled WGS sequence"/>
</dbReference>
<dbReference type="EMBL" id="KV453859">
    <property type="protein sequence ID" value="ODV83975.1"/>
    <property type="molecule type" value="Genomic_DNA"/>
</dbReference>
<organism evidence="9 10">
    <name type="scientific">[Candida] arabinofermentans NRRL YB-2248</name>
    <dbReference type="NCBI Taxonomy" id="983967"/>
    <lineage>
        <taxon>Eukaryota</taxon>
        <taxon>Fungi</taxon>
        <taxon>Dikarya</taxon>
        <taxon>Ascomycota</taxon>
        <taxon>Saccharomycotina</taxon>
        <taxon>Pichiomycetes</taxon>
        <taxon>Pichiales</taxon>
        <taxon>Pichiaceae</taxon>
        <taxon>Ogataea</taxon>
        <taxon>Ogataea/Candida clade</taxon>
    </lineage>
</organism>
<evidence type="ECO:0000256" key="5">
    <source>
        <dbReference type="ARBA" id="ARBA00023242"/>
    </source>
</evidence>
<dbReference type="GO" id="GO:0006364">
    <property type="term" value="P:rRNA processing"/>
    <property type="evidence" value="ECO:0007669"/>
    <property type="project" value="UniProtKB-UniRule"/>
</dbReference>
<evidence type="ECO:0000256" key="2">
    <source>
        <dbReference type="ARBA" id="ARBA00004604"/>
    </source>
</evidence>
<feature type="coiled-coil region" evidence="7">
    <location>
        <begin position="212"/>
        <end position="245"/>
    </location>
</feature>
<name>A0A1E4SWU4_9ASCO</name>
<evidence type="ECO:0000313" key="10">
    <source>
        <dbReference type="Proteomes" id="UP000094801"/>
    </source>
</evidence>
<dbReference type="Pfam" id="PF03998">
    <property type="entry name" value="Utp11"/>
    <property type="match status" value="1"/>
</dbReference>
<feature type="region of interest" description="Disordered" evidence="8">
    <location>
        <begin position="1"/>
        <end position="24"/>
    </location>
</feature>
<evidence type="ECO:0000313" key="9">
    <source>
        <dbReference type="EMBL" id="ODV83975.1"/>
    </source>
</evidence>
<sequence>MVKLVHNVQKKQHRERSQPQNRKRWGLLEKKKDYKLRAENFHKKQAQLKILKSKVKSRNEDEYYHAMTTKKTDKNGILIADRGNETLSNDEVLLLKSQDSNYLTTIRQQEQKKIEKEINNMNVFQSNGKHTVFVGSNEEMEEFDPAEFFNTDASLLDRRENRLRISQLQGKSISNNDDDGESINDQQIVAEFEDSSEGYRRAKLDLQKQKKLKLLEQRLEREKKLKKLQSKMELQKQLMKKGEKKKIETKTGATVFKWKNQRKR</sequence>
<evidence type="ECO:0000256" key="1">
    <source>
        <dbReference type="ARBA" id="ARBA00004099"/>
    </source>
</evidence>
<evidence type="ECO:0000256" key="4">
    <source>
        <dbReference type="ARBA" id="ARBA00022552"/>
    </source>
</evidence>
<keyword evidence="5 6" id="KW-0539">Nucleus</keyword>
<dbReference type="InterPro" id="IPR007144">
    <property type="entry name" value="SSU_processome_Utp11"/>
</dbReference>
<dbReference type="STRING" id="983967.A0A1E4SWU4"/>
<comment type="function">
    <text evidence="1 6">Involved in nucleolar processing of pre-18S ribosomal RNA.</text>
</comment>
<accession>A0A1E4SWU4</accession>
<dbReference type="PIRSF" id="PIRSF015952">
    <property type="entry name" value="U3snoRNP11"/>
    <property type="match status" value="1"/>
</dbReference>
<evidence type="ECO:0000256" key="6">
    <source>
        <dbReference type="PIRNR" id="PIRNR015952"/>
    </source>
</evidence>
<comment type="subcellular location">
    <subcellularLocation>
        <location evidence="2 6">Nucleus</location>
        <location evidence="2 6">Nucleolus</location>
    </subcellularLocation>
</comment>
<evidence type="ECO:0000256" key="7">
    <source>
        <dbReference type="SAM" id="Coils"/>
    </source>
</evidence>
<comment type="subunit">
    <text evidence="6">Component of the ribosomal small subunit (SSU) processome.</text>
</comment>
<reference evidence="10" key="1">
    <citation type="submission" date="2016-04" db="EMBL/GenBank/DDBJ databases">
        <title>Comparative genomics of biotechnologically important yeasts.</title>
        <authorList>
            <consortium name="DOE Joint Genome Institute"/>
            <person name="Riley R."/>
            <person name="Haridas S."/>
            <person name="Wolfe K.H."/>
            <person name="Lopes M.R."/>
            <person name="Hittinger C.T."/>
            <person name="Goker M."/>
            <person name="Salamov A."/>
            <person name="Wisecaver J."/>
            <person name="Long T.M."/>
            <person name="Aerts A.L."/>
            <person name="Barry K."/>
            <person name="Choi C."/>
            <person name="Clum A."/>
            <person name="Coughlan A.Y."/>
            <person name="Deshpande S."/>
            <person name="Douglass A.P."/>
            <person name="Hanson S.J."/>
            <person name="Klenk H.-P."/>
            <person name="Labutti K."/>
            <person name="Lapidus A."/>
            <person name="Lindquist E."/>
            <person name="Lipzen A."/>
            <person name="Meier-Kolthoff J.P."/>
            <person name="Ohm R.A."/>
            <person name="Otillar R.P."/>
            <person name="Pangilinan J."/>
            <person name="Peng Y."/>
            <person name="Rokas A."/>
            <person name="Rosa C.A."/>
            <person name="Scheuner C."/>
            <person name="Sibirny A.A."/>
            <person name="Slot J.C."/>
            <person name="Stielow J.B."/>
            <person name="Sun H."/>
            <person name="Kurtzman C.P."/>
            <person name="Blackwell M."/>
            <person name="Grigoriev I.V."/>
            <person name="Jeffries T.W."/>
        </authorList>
    </citation>
    <scope>NUCLEOTIDE SEQUENCE [LARGE SCALE GENOMIC DNA]</scope>
    <source>
        <strain evidence="10">NRRL YB-2248</strain>
    </source>
</reference>
<comment type="similarity">
    <text evidence="3 6">Belongs to the UTP11 family.</text>
</comment>
<keyword evidence="4 6" id="KW-0698">rRNA processing</keyword>
<dbReference type="PANTHER" id="PTHR12838">
    <property type="entry name" value="U3 SMALL NUCLEOLAR RNA-ASSOCIATED PROTEIN 11"/>
    <property type="match status" value="1"/>
</dbReference>
<dbReference type="OrthoDB" id="29058at2759"/>
<keyword evidence="10" id="KW-1185">Reference proteome</keyword>
<protein>
    <recommendedName>
        <fullName evidence="6">U3 small nucleolar RNA-associated protein 11</fullName>
        <shortName evidence="6">U3 snoRNA-associated protein 11</shortName>
    </recommendedName>
</protein>
<keyword evidence="7" id="KW-0175">Coiled coil</keyword>
<proteinExistence type="inferred from homology"/>
<evidence type="ECO:0000256" key="8">
    <source>
        <dbReference type="SAM" id="MobiDB-lite"/>
    </source>
</evidence>